<evidence type="ECO:0000313" key="1">
    <source>
        <dbReference type="EMBL" id="KAF6410371.1"/>
    </source>
</evidence>
<name>A0A7J8CHN9_ROUAE</name>
<organism evidence="1 2">
    <name type="scientific">Rousettus aegyptiacus</name>
    <name type="common">Egyptian fruit bat</name>
    <name type="synonym">Pteropus aegyptiacus</name>
    <dbReference type="NCBI Taxonomy" id="9407"/>
    <lineage>
        <taxon>Eukaryota</taxon>
        <taxon>Metazoa</taxon>
        <taxon>Chordata</taxon>
        <taxon>Craniata</taxon>
        <taxon>Vertebrata</taxon>
        <taxon>Euteleostomi</taxon>
        <taxon>Mammalia</taxon>
        <taxon>Eutheria</taxon>
        <taxon>Laurasiatheria</taxon>
        <taxon>Chiroptera</taxon>
        <taxon>Yinpterochiroptera</taxon>
        <taxon>Pteropodoidea</taxon>
        <taxon>Pteropodidae</taxon>
        <taxon>Rousettinae</taxon>
        <taxon>Rousettus</taxon>
    </lineage>
</organism>
<proteinExistence type="predicted"/>
<dbReference type="EMBL" id="JACASE010000014">
    <property type="protein sequence ID" value="KAF6410371.1"/>
    <property type="molecule type" value="Genomic_DNA"/>
</dbReference>
<reference evidence="1 2" key="1">
    <citation type="journal article" date="2020" name="Nature">
        <title>Six reference-quality genomes reveal evolution of bat adaptations.</title>
        <authorList>
            <person name="Jebb D."/>
            <person name="Huang Z."/>
            <person name="Pippel M."/>
            <person name="Hughes G.M."/>
            <person name="Lavrichenko K."/>
            <person name="Devanna P."/>
            <person name="Winkler S."/>
            <person name="Jermiin L.S."/>
            <person name="Skirmuntt E.C."/>
            <person name="Katzourakis A."/>
            <person name="Burkitt-Gray L."/>
            <person name="Ray D.A."/>
            <person name="Sullivan K.A.M."/>
            <person name="Roscito J.G."/>
            <person name="Kirilenko B.M."/>
            <person name="Davalos L.M."/>
            <person name="Corthals A.P."/>
            <person name="Power M.L."/>
            <person name="Jones G."/>
            <person name="Ransome R.D."/>
            <person name="Dechmann D.K.N."/>
            <person name="Locatelli A.G."/>
            <person name="Puechmaille S.J."/>
            <person name="Fedrigo O."/>
            <person name="Jarvis E.D."/>
            <person name="Hiller M."/>
            <person name="Vernes S.C."/>
            <person name="Myers E.W."/>
            <person name="Teeling E.C."/>
        </authorList>
    </citation>
    <scope>NUCLEOTIDE SEQUENCE [LARGE SCALE GENOMIC DNA]</scope>
    <source>
        <strain evidence="1">MRouAeg1</strain>
        <tissue evidence="1">Muscle</tissue>
    </source>
</reference>
<comment type="caution">
    <text evidence="1">The sequence shown here is derived from an EMBL/GenBank/DDBJ whole genome shotgun (WGS) entry which is preliminary data.</text>
</comment>
<keyword evidence="2" id="KW-1185">Reference proteome</keyword>
<sequence length="166" mass="18140">MSNKTTGPTAARWRVRRCLPSAPQRKLVLTTPTNESTFVGVQCRSSATTLGQKKKRKKERKSGRSDVLKRGRGSFAVFLQDSACSPAPGESPLACSSSRGSKRSRYMRVLLPQLCGTLPRRPVSFPPHPGRPWAPVEVWGRGPGNASKAVSPTNCFLDSVRPPINR</sequence>
<dbReference type="Proteomes" id="UP000593571">
    <property type="component" value="Unassembled WGS sequence"/>
</dbReference>
<protein>
    <submittedName>
        <fullName evidence="1">Uncharacterized protein</fullName>
    </submittedName>
</protein>
<dbReference type="AlphaFoldDB" id="A0A7J8CHN9"/>
<evidence type="ECO:0000313" key="2">
    <source>
        <dbReference type="Proteomes" id="UP000593571"/>
    </source>
</evidence>
<accession>A0A7J8CHN9</accession>
<gene>
    <name evidence="1" type="ORF">HJG63_008935</name>
</gene>